<comment type="caution">
    <text evidence="6">The sequence shown here is derived from an EMBL/GenBank/DDBJ whole genome shotgun (WGS) entry which is preliminary data.</text>
</comment>
<keyword evidence="1" id="KW-0285">Flavoprotein</keyword>
<evidence type="ECO:0000259" key="5">
    <source>
        <dbReference type="PROSITE" id="PS50222"/>
    </source>
</evidence>
<dbReference type="PRINTS" id="PR00368">
    <property type="entry name" value="FADPNR"/>
</dbReference>
<accession>A0A841CQL7</accession>
<evidence type="ECO:0000256" key="1">
    <source>
        <dbReference type="ARBA" id="ARBA00022630"/>
    </source>
</evidence>
<feature type="domain" description="EF-hand" evidence="5">
    <location>
        <begin position="493"/>
        <end position="528"/>
    </location>
</feature>
<dbReference type="InterPro" id="IPR050097">
    <property type="entry name" value="Ferredoxin-NADP_redctase_2"/>
</dbReference>
<evidence type="ECO:0000256" key="4">
    <source>
        <dbReference type="ARBA" id="ARBA00048132"/>
    </source>
</evidence>
<keyword evidence="2" id="KW-0809">Transit peptide</keyword>
<keyword evidence="3 6" id="KW-0560">Oxidoreductase</keyword>
<dbReference type="GO" id="GO:0004791">
    <property type="term" value="F:thioredoxin-disulfide reductase (NADPH) activity"/>
    <property type="evidence" value="ECO:0007669"/>
    <property type="project" value="UniProtKB-EC"/>
</dbReference>
<dbReference type="GO" id="GO:0005509">
    <property type="term" value="F:calcium ion binding"/>
    <property type="evidence" value="ECO:0007669"/>
    <property type="project" value="InterPro"/>
</dbReference>
<evidence type="ECO:0000256" key="3">
    <source>
        <dbReference type="ARBA" id="ARBA00023002"/>
    </source>
</evidence>
<dbReference type="InterPro" id="IPR018247">
    <property type="entry name" value="EF_Hand_1_Ca_BS"/>
</dbReference>
<evidence type="ECO:0000313" key="6">
    <source>
        <dbReference type="EMBL" id="MBB5959510.1"/>
    </source>
</evidence>
<dbReference type="PANTHER" id="PTHR48105">
    <property type="entry name" value="THIOREDOXIN REDUCTASE 1-RELATED-RELATED"/>
    <property type="match status" value="1"/>
</dbReference>
<dbReference type="InterPro" id="IPR002048">
    <property type="entry name" value="EF_hand_dom"/>
</dbReference>
<gene>
    <name evidence="6" type="ORF">FHS29_006131</name>
</gene>
<dbReference type="EMBL" id="JACHJN010000011">
    <property type="protein sequence ID" value="MBB5959510.1"/>
    <property type="molecule type" value="Genomic_DNA"/>
</dbReference>
<dbReference type="EC" id="1.8.1.9" evidence="6"/>
<protein>
    <submittedName>
        <fullName evidence="6">Thioredoxin reductase (NADPH)</fullName>
        <ecNumber evidence="6">1.8.1.9</ecNumber>
    </submittedName>
</protein>
<name>A0A841CQL7_9PSEU</name>
<dbReference type="InterPro" id="IPR011992">
    <property type="entry name" value="EF-hand-dom_pair"/>
</dbReference>
<dbReference type="Gene3D" id="3.50.50.60">
    <property type="entry name" value="FAD/NAD(P)-binding domain"/>
    <property type="match status" value="2"/>
</dbReference>
<dbReference type="PROSITE" id="PS50222">
    <property type="entry name" value="EF_HAND_2"/>
    <property type="match status" value="1"/>
</dbReference>
<evidence type="ECO:0000313" key="7">
    <source>
        <dbReference type="Proteomes" id="UP000547510"/>
    </source>
</evidence>
<dbReference type="RefSeq" id="WP_184696459.1">
    <property type="nucleotide sequence ID" value="NZ_JACHJN010000011.1"/>
</dbReference>
<evidence type="ECO:0000256" key="2">
    <source>
        <dbReference type="ARBA" id="ARBA00022946"/>
    </source>
</evidence>
<dbReference type="InterPro" id="IPR036188">
    <property type="entry name" value="FAD/NAD-bd_sf"/>
</dbReference>
<dbReference type="AlphaFoldDB" id="A0A841CQL7"/>
<dbReference type="SUPFAM" id="SSF51905">
    <property type="entry name" value="FAD/NAD(P)-binding domain"/>
    <property type="match status" value="1"/>
</dbReference>
<dbReference type="PROSITE" id="PS00018">
    <property type="entry name" value="EF_HAND_1"/>
    <property type="match status" value="2"/>
</dbReference>
<dbReference type="SUPFAM" id="SSF47473">
    <property type="entry name" value="EF-hand"/>
    <property type="match status" value="1"/>
</dbReference>
<proteinExistence type="predicted"/>
<sequence>MADPGLRVVERDGSARDYAIKDFLARNQVPFETRTDPGLTSVAVELPDGSVLAEPSLIELATALGLTDEAGSSHYDLVVVGGGPSGLAAAVYAACEGLRVVIVEDDAPGGQAGSTSRIENYLGFPAGLSGGDLAQRALAQARRFGVQWMSARRATALRRDRRAWVVDNDDGSSVRGAAVLVATGMRWRELDVPGAAELRDAGVFYGASTPVAVRTAGDRVFVLGAGNSAGQAALYLAEHGRRVTLLVRGPSLAGSPMSRYLVDRIEASELVDVRPHAEVVSVGGTDRLSEIVLRDNDSDTVSTVPATSLYVLIGMTPCTDWLGGQATTDTRGFLVTGTDLLRIDGAWRLDRDPLLTETTLPGVFAAGDVRSGTVKRIGSAIGQGAVASQAIMEYLKDVAVQRIPEQARVSSFDLLDGDRDGVLGAADLTAFGRRLVAAFDESPDTERARRVHEACGEFWAVLSRFSDKDSPDGEGVGREAFVGALDELAALNAFAPLADAVLLLSDTDSDGSLTLGEFQRLLGALGAPTDAAATTFGELDHEHSGYLDTTRLAAAGVLLGRD</sequence>
<dbReference type="PRINTS" id="PR00469">
    <property type="entry name" value="PNDRDTASEII"/>
</dbReference>
<dbReference type="InterPro" id="IPR023753">
    <property type="entry name" value="FAD/NAD-binding_dom"/>
</dbReference>
<keyword evidence="7" id="KW-1185">Reference proteome</keyword>
<comment type="catalytic activity">
    <reaction evidence="4">
        <text>[thioredoxin]-dithiol + NADP(+) = [thioredoxin]-disulfide + NADPH + H(+)</text>
        <dbReference type="Rhea" id="RHEA:20345"/>
        <dbReference type="Rhea" id="RHEA-COMP:10698"/>
        <dbReference type="Rhea" id="RHEA-COMP:10700"/>
        <dbReference type="ChEBI" id="CHEBI:15378"/>
        <dbReference type="ChEBI" id="CHEBI:29950"/>
        <dbReference type="ChEBI" id="CHEBI:50058"/>
        <dbReference type="ChEBI" id="CHEBI:57783"/>
        <dbReference type="ChEBI" id="CHEBI:58349"/>
        <dbReference type="EC" id="1.8.1.9"/>
    </reaction>
</comment>
<dbReference type="Gene3D" id="1.10.238.10">
    <property type="entry name" value="EF-hand"/>
    <property type="match status" value="1"/>
</dbReference>
<dbReference type="Proteomes" id="UP000547510">
    <property type="component" value="Unassembled WGS sequence"/>
</dbReference>
<organism evidence="6 7">
    <name type="scientific">Saccharothrix tamanrassetensis</name>
    <dbReference type="NCBI Taxonomy" id="1051531"/>
    <lineage>
        <taxon>Bacteria</taxon>
        <taxon>Bacillati</taxon>
        <taxon>Actinomycetota</taxon>
        <taxon>Actinomycetes</taxon>
        <taxon>Pseudonocardiales</taxon>
        <taxon>Pseudonocardiaceae</taxon>
        <taxon>Saccharothrix</taxon>
    </lineage>
</organism>
<reference evidence="6 7" key="1">
    <citation type="submission" date="2020-08" db="EMBL/GenBank/DDBJ databases">
        <title>Genomic Encyclopedia of Type Strains, Phase III (KMG-III): the genomes of soil and plant-associated and newly described type strains.</title>
        <authorList>
            <person name="Whitman W."/>
        </authorList>
    </citation>
    <scope>NUCLEOTIDE SEQUENCE [LARGE SCALE GENOMIC DNA]</scope>
    <source>
        <strain evidence="6 7">CECT 8640</strain>
    </source>
</reference>
<dbReference type="Pfam" id="PF07992">
    <property type="entry name" value="Pyr_redox_2"/>
    <property type="match status" value="1"/>
</dbReference>